<dbReference type="AlphaFoldDB" id="A0A4U0S7L1"/>
<dbReference type="InterPro" id="IPR018225">
    <property type="entry name" value="Transaldolase_AS"/>
</dbReference>
<dbReference type="Gene3D" id="3.20.20.70">
    <property type="entry name" value="Aldolase class I"/>
    <property type="match status" value="1"/>
</dbReference>
<keyword evidence="6 11" id="KW-0963">Cytoplasm</keyword>
<dbReference type="HAMAP" id="MF_00493">
    <property type="entry name" value="Transaldolase_2"/>
    <property type="match status" value="1"/>
</dbReference>
<evidence type="ECO:0000256" key="6">
    <source>
        <dbReference type="ARBA" id="ARBA00022490"/>
    </source>
</evidence>
<evidence type="ECO:0000256" key="2">
    <source>
        <dbReference type="ARBA" id="ARBA00004496"/>
    </source>
</evidence>
<dbReference type="GO" id="GO:0006098">
    <property type="term" value="P:pentose-phosphate shunt"/>
    <property type="evidence" value="ECO:0007669"/>
    <property type="project" value="UniProtKB-UniRule"/>
</dbReference>
<dbReference type="OrthoDB" id="9809101at2"/>
<organism evidence="13 14">
    <name type="scientific">Actinacidiphila oryziradicis</name>
    <dbReference type="NCBI Taxonomy" id="2571141"/>
    <lineage>
        <taxon>Bacteria</taxon>
        <taxon>Bacillati</taxon>
        <taxon>Actinomycetota</taxon>
        <taxon>Actinomycetes</taxon>
        <taxon>Kitasatosporales</taxon>
        <taxon>Streptomycetaceae</taxon>
        <taxon>Actinacidiphila</taxon>
    </lineage>
</organism>
<evidence type="ECO:0000256" key="7">
    <source>
        <dbReference type="ARBA" id="ARBA00022679"/>
    </source>
</evidence>
<feature type="region of interest" description="Disordered" evidence="12">
    <location>
        <begin position="1"/>
        <end position="33"/>
    </location>
</feature>
<name>A0A4U0S7L1_9ACTN</name>
<protein>
    <recommendedName>
        <fullName evidence="5 11">Transaldolase</fullName>
        <ecNumber evidence="5 11">2.2.1.2</ecNumber>
    </recommendedName>
</protein>
<evidence type="ECO:0000256" key="11">
    <source>
        <dbReference type="HAMAP-Rule" id="MF_00493"/>
    </source>
</evidence>
<feature type="active site" description="Schiff-base intermediate with substrate" evidence="11">
    <location>
        <position position="171"/>
    </location>
</feature>
<dbReference type="NCBIfam" id="TIGR00876">
    <property type="entry name" value="tal_mycobact"/>
    <property type="match status" value="1"/>
</dbReference>
<dbReference type="SUPFAM" id="SSF51569">
    <property type="entry name" value="Aldolase"/>
    <property type="match status" value="1"/>
</dbReference>
<evidence type="ECO:0000256" key="5">
    <source>
        <dbReference type="ARBA" id="ARBA00013151"/>
    </source>
</evidence>
<comment type="function">
    <text evidence="1 11">Transaldolase is important for the balance of metabolites in the pentose-phosphate pathway.</text>
</comment>
<dbReference type="EMBL" id="SUMC01000056">
    <property type="protein sequence ID" value="TKA03161.1"/>
    <property type="molecule type" value="Genomic_DNA"/>
</dbReference>
<dbReference type="EC" id="2.2.1.2" evidence="5 11"/>
<dbReference type="Pfam" id="PF00923">
    <property type="entry name" value="TAL_FSA"/>
    <property type="match status" value="1"/>
</dbReference>
<evidence type="ECO:0000256" key="1">
    <source>
        <dbReference type="ARBA" id="ARBA00003518"/>
    </source>
</evidence>
<dbReference type="CDD" id="cd00955">
    <property type="entry name" value="Transaldolase_like"/>
    <property type="match status" value="1"/>
</dbReference>
<evidence type="ECO:0000256" key="9">
    <source>
        <dbReference type="ARBA" id="ARBA00023270"/>
    </source>
</evidence>
<comment type="caution">
    <text evidence="13">The sequence shown here is derived from an EMBL/GenBank/DDBJ whole genome shotgun (WGS) entry which is preliminary data.</text>
</comment>
<dbReference type="PIRSF" id="PIRSF036915">
    <property type="entry name" value="Trnald_Bac_Plnt"/>
    <property type="match status" value="1"/>
</dbReference>
<gene>
    <name evidence="11 13" type="primary">tal</name>
    <name evidence="13" type="ORF">FCI23_37015</name>
</gene>
<sequence>MERHQALPRAVNRQREERGLRSPAGGGRSGGVMNPLNALSDAGVSIWLDDLSRERLVSGSLAELVARDRVVGVTTNPTIFAKAITSGDAYDSQIRDLAARGVEVGEALRALTTFDVRWACDVLRPVNEATSGVDGRVSIEVDPRLAHDTAATVAEARALWWLVDRPNLFVKIPAARQGLAAIAECLAERISINVTLLFSLSRYDEVTEAFLDGMERARAAGRDLSTIASVASFFVSRVDSEADARLDKTGTARAAGLRGKMAIANARLAYQHYERVLSSPRWKSLEQAGARPQRLLWASTSAKDPAYPDTRYVTDLVAPNVVNTMPEATLRAVADHGQVPDDSVRAHYDDARRVLGELQAVGVDYDDLVQTLEDDGVAKFDASWEQLTEQLSGTLSTARPPQTGDSS</sequence>
<dbReference type="GO" id="GO:0005975">
    <property type="term" value="P:carbohydrate metabolic process"/>
    <property type="evidence" value="ECO:0007669"/>
    <property type="project" value="InterPro"/>
</dbReference>
<dbReference type="Proteomes" id="UP000305778">
    <property type="component" value="Unassembled WGS sequence"/>
</dbReference>
<evidence type="ECO:0000313" key="14">
    <source>
        <dbReference type="Proteomes" id="UP000305778"/>
    </source>
</evidence>
<proteinExistence type="inferred from homology"/>
<keyword evidence="14" id="KW-1185">Reference proteome</keyword>
<dbReference type="GO" id="GO:0004801">
    <property type="term" value="F:transaldolase activity"/>
    <property type="evidence" value="ECO:0007669"/>
    <property type="project" value="UniProtKB-UniRule"/>
</dbReference>
<dbReference type="InterPro" id="IPR004732">
    <property type="entry name" value="Transaldolase_2"/>
</dbReference>
<dbReference type="InterPro" id="IPR013785">
    <property type="entry name" value="Aldolase_TIM"/>
</dbReference>
<dbReference type="NCBIfam" id="NF002881">
    <property type="entry name" value="PRK03343.1"/>
    <property type="match status" value="1"/>
</dbReference>
<evidence type="ECO:0000256" key="12">
    <source>
        <dbReference type="SAM" id="MobiDB-lite"/>
    </source>
</evidence>
<comment type="pathway">
    <text evidence="3 11">Carbohydrate degradation; pentose phosphate pathway; D-glyceraldehyde 3-phosphate and beta-D-fructose 6-phosphate from D-ribose 5-phosphate and D-xylulose 5-phosphate (non-oxidative stage): step 2/3.</text>
</comment>
<evidence type="ECO:0000256" key="8">
    <source>
        <dbReference type="ARBA" id="ARBA00023126"/>
    </source>
</evidence>
<evidence type="ECO:0000256" key="10">
    <source>
        <dbReference type="ARBA" id="ARBA00048810"/>
    </source>
</evidence>
<comment type="subcellular location">
    <subcellularLocation>
        <location evidence="2 11">Cytoplasm</location>
    </subcellularLocation>
</comment>
<dbReference type="UniPathway" id="UPA00115">
    <property type="reaction ID" value="UER00414"/>
</dbReference>
<dbReference type="InterPro" id="IPR001585">
    <property type="entry name" value="TAL/FSA"/>
</dbReference>
<evidence type="ECO:0000256" key="4">
    <source>
        <dbReference type="ARBA" id="ARBA00008426"/>
    </source>
</evidence>
<keyword evidence="9 11" id="KW-0704">Schiff base</keyword>
<comment type="similarity">
    <text evidence="4 11">Belongs to the transaldolase family. Type 2 subfamily.</text>
</comment>
<evidence type="ECO:0000256" key="3">
    <source>
        <dbReference type="ARBA" id="ARBA00004857"/>
    </source>
</evidence>
<dbReference type="PANTHER" id="PTHR10683">
    <property type="entry name" value="TRANSALDOLASE"/>
    <property type="match status" value="1"/>
</dbReference>
<keyword evidence="7 11" id="KW-0808">Transferase</keyword>
<accession>A0A4U0S7L1</accession>
<dbReference type="GO" id="GO:0005737">
    <property type="term" value="C:cytoplasm"/>
    <property type="evidence" value="ECO:0007669"/>
    <property type="project" value="UniProtKB-SubCell"/>
</dbReference>
<reference evidence="13 14" key="1">
    <citation type="submission" date="2019-04" db="EMBL/GenBank/DDBJ databases">
        <title>Streptomyces oryziradicis sp. nov., a novel actinomycete isolated from rhizosphere soil of rice (Oryza sativa L.).</title>
        <authorList>
            <person name="Li C."/>
        </authorList>
    </citation>
    <scope>NUCLEOTIDE SEQUENCE [LARGE SCALE GENOMIC DNA]</scope>
    <source>
        <strain evidence="13 14">NEAU-C40</strain>
    </source>
</reference>
<dbReference type="PROSITE" id="PS01054">
    <property type="entry name" value="TRANSALDOLASE_1"/>
    <property type="match status" value="1"/>
</dbReference>
<comment type="catalytic activity">
    <reaction evidence="10 11">
        <text>D-sedoheptulose 7-phosphate + D-glyceraldehyde 3-phosphate = D-erythrose 4-phosphate + beta-D-fructose 6-phosphate</text>
        <dbReference type="Rhea" id="RHEA:17053"/>
        <dbReference type="ChEBI" id="CHEBI:16897"/>
        <dbReference type="ChEBI" id="CHEBI:57483"/>
        <dbReference type="ChEBI" id="CHEBI:57634"/>
        <dbReference type="ChEBI" id="CHEBI:59776"/>
        <dbReference type="EC" id="2.2.1.2"/>
    </reaction>
</comment>
<dbReference type="PANTHER" id="PTHR10683:SF31">
    <property type="entry name" value="TRANSALDOLASE"/>
    <property type="match status" value="1"/>
</dbReference>
<keyword evidence="8 11" id="KW-0570">Pentose shunt</keyword>
<evidence type="ECO:0000313" key="13">
    <source>
        <dbReference type="EMBL" id="TKA03161.1"/>
    </source>
</evidence>